<protein>
    <submittedName>
        <fullName evidence="1">Uncharacterized protein</fullName>
    </submittedName>
</protein>
<gene>
    <name evidence="1" type="ORF">PENTCL1PPCAC_23423</name>
</gene>
<organism evidence="1 2">
    <name type="scientific">Pristionchus entomophagus</name>
    <dbReference type="NCBI Taxonomy" id="358040"/>
    <lineage>
        <taxon>Eukaryota</taxon>
        <taxon>Metazoa</taxon>
        <taxon>Ecdysozoa</taxon>
        <taxon>Nematoda</taxon>
        <taxon>Chromadorea</taxon>
        <taxon>Rhabditida</taxon>
        <taxon>Rhabditina</taxon>
        <taxon>Diplogasteromorpha</taxon>
        <taxon>Diplogasteroidea</taxon>
        <taxon>Neodiplogasteridae</taxon>
        <taxon>Pristionchus</taxon>
    </lineage>
</organism>
<sequence length="89" mass="9872">VFVVKENGRIGILATIQEFGQFPNIILFAELCKVSKCSYIAIHGELLDSNVRGTAHIEANIRLFIARRKSILICLVKLSIDSGCIKVIE</sequence>
<dbReference type="EMBL" id="BTSX01000005">
    <property type="protein sequence ID" value="GMT01249.1"/>
    <property type="molecule type" value="Genomic_DNA"/>
</dbReference>
<dbReference type="Proteomes" id="UP001432027">
    <property type="component" value="Unassembled WGS sequence"/>
</dbReference>
<name>A0AAV5U323_9BILA</name>
<keyword evidence="2" id="KW-1185">Reference proteome</keyword>
<reference evidence="1" key="1">
    <citation type="submission" date="2023-10" db="EMBL/GenBank/DDBJ databases">
        <title>Genome assembly of Pristionchus species.</title>
        <authorList>
            <person name="Yoshida K."/>
            <person name="Sommer R.J."/>
        </authorList>
    </citation>
    <scope>NUCLEOTIDE SEQUENCE</scope>
    <source>
        <strain evidence="1">RS0144</strain>
    </source>
</reference>
<evidence type="ECO:0000313" key="1">
    <source>
        <dbReference type="EMBL" id="GMT01249.1"/>
    </source>
</evidence>
<feature type="non-terminal residue" evidence="1">
    <location>
        <position position="1"/>
    </location>
</feature>
<comment type="caution">
    <text evidence="1">The sequence shown here is derived from an EMBL/GenBank/DDBJ whole genome shotgun (WGS) entry which is preliminary data.</text>
</comment>
<accession>A0AAV5U323</accession>
<proteinExistence type="predicted"/>
<dbReference type="AlphaFoldDB" id="A0AAV5U323"/>
<evidence type="ECO:0000313" key="2">
    <source>
        <dbReference type="Proteomes" id="UP001432027"/>
    </source>
</evidence>
<feature type="non-terminal residue" evidence="1">
    <location>
        <position position="89"/>
    </location>
</feature>